<gene>
    <name evidence="2" type="ORF">AAG570_010569</name>
</gene>
<dbReference type="PROSITE" id="PS50948">
    <property type="entry name" value="PAN"/>
    <property type="match status" value="1"/>
</dbReference>
<dbReference type="EMBL" id="JBFDAA010000005">
    <property type="protein sequence ID" value="KAL1132617.1"/>
    <property type="molecule type" value="Genomic_DNA"/>
</dbReference>
<reference evidence="2 3" key="1">
    <citation type="submission" date="2024-07" db="EMBL/GenBank/DDBJ databases">
        <title>Chromosome-level genome assembly of the water stick insect Ranatra chinensis (Heteroptera: Nepidae).</title>
        <authorList>
            <person name="Liu X."/>
        </authorList>
    </citation>
    <scope>NUCLEOTIDE SEQUENCE [LARGE SCALE GENOMIC DNA]</scope>
    <source>
        <strain evidence="2">Cailab_2021Rc</strain>
        <tissue evidence="2">Muscle</tissue>
    </source>
</reference>
<protein>
    <recommendedName>
        <fullName evidence="1">Apple domain-containing protein</fullName>
    </recommendedName>
</protein>
<sequence length="222" mass="24523">MASKRRNMFFAVPAIHGKDDIAETQNAYSFQTLSVSQPLKVLALYISLPQAPHQGAISAVVLPKECFQRVAVGKRLNSSDVSSKVSVTTVRQCEQECERERCVAYSFGISTAGNGTCELASSLPKAHATVDLDYDLFIKNMNCLNRTGSLKDSLPSRLPPLSKSHLLITADVVCRSWRLHGDGWNSSEELNQIIALNDHRARNRRFAEFAFKSASALRSHCP</sequence>
<organism evidence="2 3">
    <name type="scientific">Ranatra chinensis</name>
    <dbReference type="NCBI Taxonomy" id="642074"/>
    <lineage>
        <taxon>Eukaryota</taxon>
        <taxon>Metazoa</taxon>
        <taxon>Ecdysozoa</taxon>
        <taxon>Arthropoda</taxon>
        <taxon>Hexapoda</taxon>
        <taxon>Insecta</taxon>
        <taxon>Pterygota</taxon>
        <taxon>Neoptera</taxon>
        <taxon>Paraneoptera</taxon>
        <taxon>Hemiptera</taxon>
        <taxon>Heteroptera</taxon>
        <taxon>Panheteroptera</taxon>
        <taxon>Nepomorpha</taxon>
        <taxon>Nepidae</taxon>
        <taxon>Ranatrinae</taxon>
        <taxon>Ranatra</taxon>
    </lineage>
</organism>
<accession>A0ABD0YN09</accession>
<feature type="domain" description="Apple" evidence="1">
    <location>
        <begin position="66"/>
        <end position="143"/>
    </location>
</feature>
<name>A0ABD0YN09_9HEMI</name>
<evidence type="ECO:0000313" key="3">
    <source>
        <dbReference type="Proteomes" id="UP001558652"/>
    </source>
</evidence>
<evidence type="ECO:0000313" key="2">
    <source>
        <dbReference type="EMBL" id="KAL1132617.1"/>
    </source>
</evidence>
<proteinExistence type="predicted"/>
<comment type="caution">
    <text evidence="2">The sequence shown here is derived from an EMBL/GenBank/DDBJ whole genome shotgun (WGS) entry which is preliminary data.</text>
</comment>
<dbReference type="AlphaFoldDB" id="A0ABD0YN09"/>
<dbReference type="Proteomes" id="UP001558652">
    <property type="component" value="Unassembled WGS sequence"/>
</dbReference>
<keyword evidence="3" id="KW-1185">Reference proteome</keyword>
<dbReference type="InterPro" id="IPR003609">
    <property type="entry name" value="Pan_app"/>
</dbReference>
<evidence type="ECO:0000259" key="1">
    <source>
        <dbReference type="PROSITE" id="PS50948"/>
    </source>
</evidence>